<evidence type="ECO:0000259" key="5">
    <source>
        <dbReference type="Pfam" id="PF00899"/>
    </source>
</evidence>
<evidence type="ECO:0000256" key="3">
    <source>
        <dbReference type="ARBA" id="ARBA00023141"/>
    </source>
</evidence>
<dbReference type="AlphaFoldDB" id="A0A6N8IQV6"/>
<comment type="pathway">
    <text evidence="1">Metabolic intermediate biosynthesis; chorismate biosynthesis; chorismate from D-erythrose 4-phosphate and phosphoenolpyruvate: step 4/7.</text>
</comment>
<feature type="domain" description="Shikimate dehydrogenase substrate binding N-terminal" evidence="6">
    <location>
        <begin position="25"/>
        <end position="104"/>
    </location>
</feature>
<dbReference type="GO" id="GO:0004764">
    <property type="term" value="F:shikimate 3-dehydrogenase (NADP+) activity"/>
    <property type="evidence" value="ECO:0007669"/>
    <property type="project" value="InterPro"/>
</dbReference>
<keyword evidence="4" id="KW-1133">Transmembrane helix</keyword>
<feature type="transmembrane region" description="Helical" evidence="4">
    <location>
        <begin position="138"/>
        <end position="165"/>
    </location>
</feature>
<keyword evidence="3" id="KW-0028">Amino-acid biosynthesis</keyword>
<sequence>MNARSHPRAMQIDGHTELIAHLGWPTHSFKAPMIYNPYFESVGVNAVVVPMGVRPDSFAPVLRSLFALENIRGALITMPHKVSVVELLDEVTPTVKVAGACNAVRRDVAGRLTGDMFDGEGFVRGLRRKGLQVAGARALVVGCGGVGSAIAASLAAAGVAALALYDVHQPSVEGLAQRLRTHYPAIDVSIGSNDPAGMDLAVNATPMGMNPGDPLPMPMDRLEPRTFVGEVVMKTEMTAFLTAAQARGCPVQVGTDMLFEMIPAYLEFFGYPTTDAQTLRSVARLQY</sequence>
<dbReference type="InterPro" id="IPR022893">
    <property type="entry name" value="Shikimate_DH_fam"/>
</dbReference>
<dbReference type="InterPro" id="IPR046346">
    <property type="entry name" value="Aminoacid_DH-like_N_sf"/>
</dbReference>
<dbReference type="GO" id="GO:0050661">
    <property type="term" value="F:NADP binding"/>
    <property type="evidence" value="ECO:0007669"/>
    <property type="project" value="TreeGrafter"/>
</dbReference>
<evidence type="ECO:0000256" key="2">
    <source>
        <dbReference type="ARBA" id="ARBA00023002"/>
    </source>
</evidence>
<dbReference type="Proteomes" id="UP000469385">
    <property type="component" value="Unassembled WGS sequence"/>
</dbReference>
<protein>
    <submittedName>
        <fullName evidence="7">Shikimate dehydrogenase</fullName>
    </submittedName>
</protein>
<keyword evidence="4" id="KW-0812">Transmembrane</keyword>
<keyword evidence="8" id="KW-1185">Reference proteome</keyword>
<dbReference type="RefSeq" id="WP_157397292.1">
    <property type="nucleotide sequence ID" value="NZ_WSEL01000003.1"/>
</dbReference>
<evidence type="ECO:0000256" key="4">
    <source>
        <dbReference type="SAM" id="Phobius"/>
    </source>
</evidence>
<proteinExistence type="predicted"/>
<evidence type="ECO:0000313" key="7">
    <source>
        <dbReference type="EMBL" id="MVQ29271.1"/>
    </source>
</evidence>
<name>A0A6N8IQV6_9BURK</name>
<evidence type="ECO:0000259" key="6">
    <source>
        <dbReference type="Pfam" id="PF08501"/>
    </source>
</evidence>
<evidence type="ECO:0000256" key="1">
    <source>
        <dbReference type="ARBA" id="ARBA00004871"/>
    </source>
</evidence>
<dbReference type="PANTHER" id="PTHR21089">
    <property type="entry name" value="SHIKIMATE DEHYDROGENASE"/>
    <property type="match status" value="1"/>
</dbReference>
<dbReference type="InterPro" id="IPR036291">
    <property type="entry name" value="NAD(P)-bd_dom_sf"/>
</dbReference>
<dbReference type="InterPro" id="IPR013708">
    <property type="entry name" value="Shikimate_DH-bd_N"/>
</dbReference>
<reference evidence="7 8" key="1">
    <citation type="submission" date="2019-12" db="EMBL/GenBank/DDBJ databases">
        <authorList>
            <person name="Huq M.A."/>
        </authorList>
    </citation>
    <scope>NUCLEOTIDE SEQUENCE [LARGE SCALE GENOMIC DNA]</scope>
    <source>
        <strain evidence="7 8">MAH-25</strain>
    </source>
</reference>
<evidence type="ECO:0000313" key="8">
    <source>
        <dbReference type="Proteomes" id="UP000469385"/>
    </source>
</evidence>
<dbReference type="EMBL" id="WSEL01000003">
    <property type="protein sequence ID" value="MVQ29271.1"/>
    <property type="molecule type" value="Genomic_DNA"/>
</dbReference>
<dbReference type="InterPro" id="IPR000594">
    <property type="entry name" value="ThiF_NAD_FAD-bd"/>
</dbReference>
<dbReference type="SUPFAM" id="SSF53223">
    <property type="entry name" value="Aminoacid dehydrogenase-like, N-terminal domain"/>
    <property type="match status" value="1"/>
</dbReference>
<dbReference type="Gene3D" id="3.40.50.10860">
    <property type="entry name" value="Leucine Dehydrogenase, chain A, domain 1"/>
    <property type="match status" value="1"/>
</dbReference>
<dbReference type="Gene3D" id="3.40.50.720">
    <property type="entry name" value="NAD(P)-binding Rossmann-like Domain"/>
    <property type="match status" value="1"/>
</dbReference>
<feature type="domain" description="THIF-type NAD/FAD binding fold" evidence="5">
    <location>
        <begin position="135"/>
        <end position="167"/>
    </location>
</feature>
<dbReference type="Pfam" id="PF00899">
    <property type="entry name" value="ThiF"/>
    <property type="match status" value="1"/>
</dbReference>
<gene>
    <name evidence="7" type="ORF">GON04_07425</name>
</gene>
<dbReference type="GO" id="GO:0009423">
    <property type="term" value="P:chorismate biosynthetic process"/>
    <property type="evidence" value="ECO:0007669"/>
    <property type="project" value="TreeGrafter"/>
</dbReference>
<dbReference type="PANTHER" id="PTHR21089:SF1">
    <property type="entry name" value="BIFUNCTIONAL 3-DEHYDROQUINATE DEHYDRATASE_SHIKIMATE DEHYDROGENASE, CHLOROPLASTIC"/>
    <property type="match status" value="1"/>
</dbReference>
<dbReference type="SUPFAM" id="SSF51735">
    <property type="entry name" value="NAD(P)-binding Rossmann-fold domains"/>
    <property type="match status" value="1"/>
</dbReference>
<dbReference type="GO" id="GO:0005829">
    <property type="term" value="C:cytosol"/>
    <property type="evidence" value="ECO:0007669"/>
    <property type="project" value="TreeGrafter"/>
</dbReference>
<dbReference type="GO" id="GO:0009073">
    <property type="term" value="P:aromatic amino acid family biosynthetic process"/>
    <property type="evidence" value="ECO:0007669"/>
    <property type="project" value="UniProtKB-KW"/>
</dbReference>
<keyword evidence="3" id="KW-0057">Aromatic amino acid biosynthesis</keyword>
<dbReference type="GO" id="GO:0019632">
    <property type="term" value="P:shikimate metabolic process"/>
    <property type="evidence" value="ECO:0007669"/>
    <property type="project" value="TreeGrafter"/>
</dbReference>
<accession>A0A6N8IQV6</accession>
<keyword evidence="4" id="KW-0472">Membrane</keyword>
<organism evidence="7 8">
    <name type="scientific">Ramlibacter pinisoli</name>
    <dbReference type="NCBI Taxonomy" id="2682844"/>
    <lineage>
        <taxon>Bacteria</taxon>
        <taxon>Pseudomonadati</taxon>
        <taxon>Pseudomonadota</taxon>
        <taxon>Betaproteobacteria</taxon>
        <taxon>Burkholderiales</taxon>
        <taxon>Comamonadaceae</taxon>
        <taxon>Ramlibacter</taxon>
    </lineage>
</organism>
<dbReference type="Pfam" id="PF08501">
    <property type="entry name" value="Shikimate_dh_N"/>
    <property type="match status" value="1"/>
</dbReference>
<keyword evidence="2" id="KW-0560">Oxidoreductase</keyword>
<comment type="caution">
    <text evidence="7">The sequence shown here is derived from an EMBL/GenBank/DDBJ whole genome shotgun (WGS) entry which is preliminary data.</text>
</comment>